<evidence type="ECO:0000313" key="2">
    <source>
        <dbReference type="Proteomes" id="UP000595894"/>
    </source>
</evidence>
<keyword evidence="2" id="KW-1185">Reference proteome</keyword>
<organism evidence="1 2">
    <name type="scientific">Sphingomonas aliaeris</name>
    <dbReference type="NCBI Taxonomy" id="2759526"/>
    <lineage>
        <taxon>Bacteria</taxon>
        <taxon>Pseudomonadati</taxon>
        <taxon>Pseudomonadota</taxon>
        <taxon>Alphaproteobacteria</taxon>
        <taxon>Sphingomonadales</taxon>
        <taxon>Sphingomonadaceae</taxon>
        <taxon>Sphingomonas</taxon>
    </lineage>
</organism>
<protein>
    <submittedName>
        <fullName evidence="1">Uncharacterized protein</fullName>
    </submittedName>
</protein>
<gene>
    <name evidence="1" type="ORF">H5J25_04005</name>
</gene>
<proteinExistence type="predicted"/>
<evidence type="ECO:0000313" key="1">
    <source>
        <dbReference type="EMBL" id="QQV77922.1"/>
    </source>
</evidence>
<dbReference type="Proteomes" id="UP000595894">
    <property type="component" value="Chromosome"/>
</dbReference>
<dbReference type="AlphaFoldDB" id="A0A974S4T3"/>
<accession>A0A974S4T3</accession>
<reference evidence="2" key="1">
    <citation type="submission" date="2020-09" db="EMBL/GenBank/DDBJ databases">
        <title>Sphingomonas sp., a new species isolated from pork steak.</title>
        <authorList>
            <person name="Heidler von Heilborn D."/>
        </authorList>
    </citation>
    <scope>NUCLEOTIDE SEQUENCE [LARGE SCALE GENOMIC DNA]</scope>
</reference>
<dbReference type="EMBL" id="CP061035">
    <property type="protein sequence ID" value="QQV77922.1"/>
    <property type="molecule type" value="Genomic_DNA"/>
</dbReference>
<dbReference type="RefSeq" id="WP_202094841.1">
    <property type="nucleotide sequence ID" value="NZ_CP061035.1"/>
</dbReference>
<name>A0A974S4T3_9SPHN</name>
<sequence>MIGNDIETAIELACDARALLVGTGAMHATIYVDAAIRSLRHARASLLRQARRGAPVSTRSDGWRRIVFADGMTTAVMLAPVGDGLWERGVSGSGGVEQAPGSDVEWRGPVAVDLGASLIADPRTRALAAGPVGASLLMDALAHTSWYNPETTVRWTAGVAGARSIVCAMHGNSHVAALSPALAGLAIDADVLAAIEAIGWRRDPAARWRVRDDAR</sequence>
<dbReference type="KEGG" id="sari:H5J25_04005"/>